<evidence type="ECO:0000313" key="1">
    <source>
        <dbReference type="EMBL" id="OAE22790.1"/>
    </source>
</evidence>
<dbReference type="Proteomes" id="UP000077202">
    <property type="component" value="Unassembled WGS sequence"/>
</dbReference>
<protein>
    <recommendedName>
        <fullName evidence="3">F-box associated domain-containing protein</fullName>
    </recommendedName>
</protein>
<organism evidence="1 2">
    <name type="scientific">Marchantia polymorpha subsp. ruderalis</name>
    <dbReference type="NCBI Taxonomy" id="1480154"/>
    <lineage>
        <taxon>Eukaryota</taxon>
        <taxon>Viridiplantae</taxon>
        <taxon>Streptophyta</taxon>
        <taxon>Embryophyta</taxon>
        <taxon>Marchantiophyta</taxon>
        <taxon>Marchantiopsida</taxon>
        <taxon>Marchantiidae</taxon>
        <taxon>Marchantiales</taxon>
        <taxon>Marchantiaceae</taxon>
        <taxon>Marchantia</taxon>
    </lineage>
</organism>
<accession>A0A176VPF1</accession>
<reference evidence="1" key="1">
    <citation type="submission" date="2016-03" db="EMBL/GenBank/DDBJ databases">
        <title>Mechanisms controlling the formation of the plant cell surface in tip-growing cells are functionally conserved among land plants.</title>
        <authorList>
            <person name="Honkanen S."/>
            <person name="Jones V.A."/>
            <person name="Morieri G."/>
            <person name="Champion C."/>
            <person name="Hetherington A.J."/>
            <person name="Kelly S."/>
            <person name="Saint-Marcoux D."/>
            <person name="Proust H."/>
            <person name="Prescott H."/>
            <person name="Dolan L."/>
        </authorList>
    </citation>
    <scope>NUCLEOTIDE SEQUENCE [LARGE SCALE GENOMIC DNA]</scope>
    <source>
        <tissue evidence="1">Whole gametophyte</tissue>
    </source>
</reference>
<dbReference type="EMBL" id="LVLJ01003074">
    <property type="protein sequence ID" value="OAE22790.1"/>
    <property type="molecule type" value="Genomic_DNA"/>
</dbReference>
<evidence type="ECO:0008006" key="3">
    <source>
        <dbReference type="Google" id="ProtNLM"/>
    </source>
</evidence>
<sequence length="328" mass="38425">MAVEGEEDRPHYLWETLPIELLVNILRDQDRPVFTLAECRLVFPDKFLILNVPHEVDGLPTVFDGKLKCIMVGLVVNQSTKHFKLVLGGVLFPDRRRSLIYNSTTSTWSWIIDQFPTLLNWRKVECKDGKSELCNGCVYWLVFDPTFLIRALLIFDLSEERWNVMAEEVREDTSDGLHITAYKGRLCLLAMDWSNIEMDGRSYEGNFLRHPMVQRMDGSLMRRYRDRRDFEDGVPFKIYGAGGSDLFFVDDMGVHIEIGGEYEYLEVARYWSELDLMVNLPELPHPDRLENGNWIFEPKFFYDPWYAMIPSPGVNAQQEWIAQQQRHL</sequence>
<dbReference type="AlphaFoldDB" id="A0A176VPF1"/>
<proteinExistence type="predicted"/>
<dbReference type="PANTHER" id="PTHR31672">
    <property type="entry name" value="BNACNNG10540D PROTEIN"/>
    <property type="match status" value="1"/>
</dbReference>
<dbReference type="InterPro" id="IPR050796">
    <property type="entry name" value="SCF_F-box_component"/>
</dbReference>
<keyword evidence="2" id="KW-1185">Reference proteome</keyword>
<name>A0A176VPF1_MARPO</name>
<comment type="caution">
    <text evidence="1">The sequence shown here is derived from an EMBL/GenBank/DDBJ whole genome shotgun (WGS) entry which is preliminary data.</text>
</comment>
<dbReference type="PANTHER" id="PTHR31672:SF2">
    <property type="entry name" value="F-BOX DOMAIN-CONTAINING PROTEIN"/>
    <property type="match status" value="1"/>
</dbReference>
<evidence type="ECO:0000313" key="2">
    <source>
        <dbReference type="Proteomes" id="UP000077202"/>
    </source>
</evidence>
<gene>
    <name evidence="1" type="ORF">AXG93_2035s1740</name>
</gene>